<dbReference type="RefSeq" id="WP_131013451.1">
    <property type="nucleotide sequence ID" value="NZ_SIRE01000007.1"/>
</dbReference>
<keyword evidence="3" id="KW-0547">Nucleotide-binding</keyword>
<dbReference type="GO" id="GO:0015833">
    <property type="term" value="P:peptide transport"/>
    <property type="evidence" value="ECO:0007669"/>
    <property type="project" value="InterPro"/>
</dbReference>
<dbReference type="Proteomes" id="UP000293142">
    <property type="component" value="Unassembled WGS sequence"/>
</dbReference>
<dbReference type="InterPro" id="IPR003593">
    <property type="entry name" value="AAA+_ATPase"/>
</dbReference>
<dbReference type="InterPro" id="IPR003439">
    <property type="entry name" value="ABC_transporter-like_ATP-bd"/>
</dbReference>
<dbReference type="GO" id="GO:0016887">
    <property type="term" value="F:ATP hydrolysis activity"/>
    <property type="evidence" value="ECO:0007669"/>
    <property type="project" value="InterPro"/>
</dbReference>
<sequence>MTDLLQVDRLRVEYASGRGSVRAVDDISFTIGKGEIFGLAGESGCGKSTTAFAVARLLRPPARIAGGSVKLDGTELTGLSDAQFDRIRWSRMSIVLQSAMNNLNPVMKIGDQLADSILAHQPMTMKEAYGEAKRLLELVDLPYDRLGSFPHELSGGMRQRVVIAMALALNPSLVIMDEPTTALDVVVQRGIIRKIVQLQQKFGFSILFITHDLPLMLEMCGRIGIMYAGKLVETADRDSLLRHPKHPYTQGLLNSFPSLTGPKSKLIGIPGHPPDLITPPPGCKFHPRCSHVLPVCSRIVPELRLHGRQDVSCHLYTEEGIGHEQASAASEQSQQSI</sequence>
<protein>
    <submittedName>
        <fullName evidence="6">ABC transporter ATP-binding protein</fullName>
    </submittedName>
</protein>
<dbReference type="Gene3D" id="3.40.50.300">
    <property type="entry name" value="P-loop containing nucleotide triphosphate hydrolases"/>
    <property type="match status" value="1"/>
</dbReference>
<name>A0A4Q9DTM7_9BACL</name>
<dbReference type="OrthoDB" id="47989at2"/>
<dbReference type="SUPFAM" id="SSF52540">
    <property type="entry name" value="P-loop containing nucleoside triphosphate hydrolases"/>
    <property type="match status" value="1"/>
</dbReference>
<dbReference type="NCBIfam" id="TIGR01727">
    <property type="entry name" value="oligo_HPY"/>
    <property type="match status" value="1"/>
</dbReference>
<dbReference type="AlphaFoldDB" id="A0A4Q9DTM7"/>
<evidence type="ECO:0000256" key="1">
    <source>
        <dbReference type="ARBA" id="ARBA00005417"/>
    </source>
</evidence>
<feature type="domain" description="ABC transporter" evidence="5">
    <location>
        <begin position="5"/>
        <end position="253"/>
    </location>
</feature>
<reference evidence="6 7" key="1">
    <citation type="submission" date="2019-02" db="EMBL/GenBank/DDBJ databases">
        <title>Paenibacillus sp. nov., isolated from surface-sterilized tissue of Thalictrum simplex L.</title>
        <authorList>
            <person name="Tuo L."/>
        </authorList>
    </citation>
    <scope>NUCLEOTIDE SEQUENCE [LARGE SCALE GENOMIC DNA]</scope>
    <source>
        <strain evidence="6 7">N2SHLJ1</strain>
    </source>
</reference>
<keyword evidence="2" id="KW-0813">Transport</keyword>
<dbReference type="PROSITE" id="PS50893">
    <property type="entry name" value="ABC_TRANSPORTER_2"/>
    <property type="match status" value="1"/>
</dbReference>
<dbReference type="InterPro" id="IPR013563">
    <property type="entry name" value="Oligopep_ABC_C"/>
</dbReference>
<dbReference type="SMART" id="SM00382">
    <property type="entry name" value="AAA"/>
    <property type="match status" value="1"/>
</dbReference>
<dbReference type="PANTHER" id="PTHR43067:SF3">
    <property type="entry name" value="MALTOSE ABC TRANSPORTER, ATP-BINDING PROTEIN"/>
    <property type="match status" value="1"/>
</dbReference>
<evidence type="ECO:0000313" key="7">
    <source>
        <dbReference type="Proteomes" id="UP000293142"/>
    </source>
</evidence>
<dbReference type="Pfam" id="PF08352">
    <property type="entry name" value="oligo_HPY"/>
    <property type="match status" value="1"/>
</dbReference>
<evidence type="ECO:0000259" key="5">
    <source>
        <dbReference type="PROSITE" id="PS50893"/>
    </source>
</evidence>
<proteinExistence type="inferred from homology"/>
<evidence type="ECO:0000256" key="3">
    <source>
        <dbReference type="ARBA" id="ARBA00022741"/>
    </source>
</evidence>
<dbReference type="PANTHER" id="PTHR43067">
    <property type="entry name" value="OLIGOPEPTIDE/DIPEPTIDE ABC TRANSPORTER, ATPASE SUBUNIT"/>
    <property type="match status" value="1"/>
</dbReference>
<gene>
    <name evidence="6" type="ORF">EYB31_11390</name>
</gene>
<dbReference type="FunFam" id="3.40.50.300:FF:000016">
    <property type="entry name" value="Oligopeptide ABC transporter ATP-binding component"/>
    <property type="match status" value="1"/>
</dbReference>
<dbReference type="InterPro" id="IPR027417">
    <property type="entry name" value="P-loop_NTPase"/>
</dbReference>
<dbReference type="EMBL" id="SIRE01000007">
    <property type="protein sequence ID" value="TBL79505.1"/>
    <property type="molecule type" value="Genomic_DNA"/>
</dbReference>
<dbReference type="PROSITE" id="PS00211">
    <property type="entry name" value="ABC_TRANSPORTER_1"/>
    <property type="match status" value="1"/>
</dbReference>
<dbReference type="CDD" id="cd03257">
    <property type="entry name" value="ABC_NikE_OppD_transporters"/>
    <property type="match status" value="1"/>
</dbReference>
<organism evidence="6 7">
    <name type="scientific">Paenibacillus thalictri</name>
    <dbReference type="NCBI Taxonomy" id="2527873"/>
    <lineage>
        <taxon>Bacteria</taxon>
        <taxon>Bacillati</taxon>
        <taxon>Bacillota</taxon>
        <taxon>Bacilli</taxon>
        <taxon>Bacillales</taxon>
        <taxon>Paenibacillaceae</taxon>
        <taxon>Paenibacillus</taxon>
    </lineage>
</organism>
<dbReference type="GO" id="GO:0005524">
    <property type="term" value="F:ATP binding"/>
    <property type="evidence" value="ECO:0007669"/>
    <property type="project" value="UniProtKB-KW"/>
</dbReference>
<keyword evidence="7" id="KW-1185">Reference proteome</keyword>
<evidence type="ECO:0000313" key="6">
    <source>
        <dbReference type="EMBL" id="TBL79505.1"/>
    </source>
</evidence>
<dbReference type="InterPro" id="IPR017871">
    <property type="entry name" value="ABC_transporter-like_CS"/>
</dbReference>
<dbReference type="Pfam" id="PF00005">
    <property type="entry name" value="ABC_tran"/>
    <property type="match status" value="1"/>
</dbReference>
<evidence type="ECO:0000256" key="2">
    <source>
        <dbReference type="ARBA" id="ARBA00022448"/>
    </source>
</evidence>
<comment type="caution">
    <text evidence="6">The sequence shown here is derived from an EMBL/GenBank/DDBJ whole genome shotgun (WGS) entry which is preliminary data.</text>
</comment>
<accession>A0A4Q9DTM7</accession>
<keyword evidence="4 6" id="KW-0067">ATP-binding</keyword>
<comment type="similarity">
    <text evidence="1">Belongs to the ABC transporter superfamily.</text>
</comment>
<evidence type="ECO:0000256" key="4">
    <source>
        <dbReference type="ARBA" id="ARBA00022840"/>
    </source>
</evidence>